<geneLocation type="plasmid" evidence="3"/>
<evidence type="ECO:0000256" key="1">
    <source>
        <dbReference type="SAM" id="Phobius"/>
    </source>
</evidence>
<feature type="transmembrane region" description="Helical" evidence="1">
    <location>
        <begin position="117"/>
        <end position="141"/>
    </location>
</feature>
<keyword evidence="1" id="KW-0812">Transmembrane</keyword>
<dbReference type="KEGG" id="txi:TH3_21443"/>
<dbReference type="RefSeq" id="WP_007090959.1">
    <property type="nucleotide sequence ID" value="NZ_CP004389.1"/>
</dbReference>
<keyword evidence="1" id="KW-0472">Membrane</keyword>
<name>A0AB72UIS0_9PROT</name>
<sequence>MTNTVPDNEQHRLNLISEHSASVSKFTYFLMSASGAGLGFAITQVNPSEASWAMSMLFLAMMFWCVSFFAGIRNRLLSHGIVEKAVEAEEAKLSNNPNASSLCQSLKAQANLLGDKTLIWSMCQVIAFLFGAISLALWRLWEVLDEFSK</sequence>
<reference evidence="2 3" key="1">
    <citation type="journal article" date="2012" name="J. Bacteriol.">
        <title>Genome sequence of Thalassospira xiamenensis type strain M-5.</title>
        <authorList>
            <person name="Lai Q."/>
            <person name="Shao Z."/>
        </authorList>
    </citation>
    <scope>NUCLEOTIDE SEQUENCE [LARGE SCALE GENOMIC DNA]</scope>
    <source>
        <strain evidence="2 3">M-5</strain>
    </source>
</reference>
<dbReference type="EMBL" id="CP004389">
    <property type="protein sequence ID" value="AJD54361.1"/>
    <property type="molecule type" value="Genomic_DNA"/>
</dbReference>
<protein>
    <submittedName>
        <fullName evidence="2">Uncharacterized protein</fullName>
    </submittedName>
</protein>
<evidence type="ECO:0000313" key="2">
    <source>
        <dbReference type="EMBL" id="AJD54361.1"/>
    </source>
</evidence>
<dbReference type="AlphaFoldDB" id="A0AB72UIS0"/>
<proteinExistence type="predicted"/>
<gene>
    <name evidence="2" type="ORF">TH3_21443</name>
</gene>
<dbReference type="Proteomes" id="UP000007127">
    <property type="component" value="Plasmid"/>
</dbReference>
<keyword evidence="2" id="KW-0614">Plasmid</keyword>
<dbReference type="GeneID" id="31929928"/>
<evidence type="ECO:0000313" key="3">
    <source>
        <dbReference type="Proteomes" id="UP000007127"/>
    </source>
</evidence>
<keyword evidence="1" id="KW-1133">Transmembrane helix</keyword>
<feature type="transmembrane region" description="Helical" evidence="1">
    <location>
        <begin position="51"/>
        <end position="72"/>
    </location>
</feature>
<organism evidence="2 3">
    <name type="scientific">Thalassospira xiamenensis M-5 = DSM 17429</name>
    <dbReference type="NCBI Taxonomy" id="1123366"/>
    <lineage>
        <taxon>Bacteria</taxon>
        <taxon>Pseudomonadati</taxon>
        <taxon>Pseudomonadota</taxon>
        <taxon>Alphaproteobacteria</taxon>
        <taxon>Rhodospirillales</taxon>
        <taxon>Thalassospiraceae</taxon>
        <taxon>Thalassospira</taxon>
    </lineage>
</organism>
<accession>A0AB72UIS0</accession>
<feature type="transmembrane region" description="Helical" evidence="1">
    <location>
        <begin position="26"/>
        <end position="45"/>
    </location>
</feature>